<keyword evidence="3" id="KW-1185">Reference proteome</keyword>
<dbReference type="RefSeq" id="WP_316669148.1">
    <property type="nucleotide sequence ID" value="NZ_CATZBU010000019.1"/>
</dbReference>
<proteinExistence type="predicted"/>
<evidence type="ECO:0000256" key="1">
    <source>
        <dbReference type="SAM" id="MobiDB-lite"/>
    </source>
</evidence>
<evidence type="ECO:0000313" key="2">
    <source>
        <dbReference type="EMBL" id="CAJ0808331.1"/>
    </source>
</evidence>
<name>A0ABM9JYA3_9RALS</name>
<comment type="caution">
    <text evidence="2">The sequence shown here is derived from an EMBL/GenBank/DDBJ whole genome shotgun (WGS) entry which is preliminary data.</text>
</comment>
<feature type="compositionally biased region" description="Polar residues" evidence="1">
    <location>
        <begin position="779"/>
        <end position="790"/>
    </location>
</feature>
<feature type="region of interest" description="Disordered" evidence="1">
    <location>
        <begin position="459"/>
        <end position="493"/>
    </location>
</feature>
<feature type="region of interest" description="Disordered" evidence="1">
    <location>
        <begin position="710"/>
        <end position="813"/>
    </location>
</feature>
<evidence type="ECO:0000313" key="3">
    <source>
        <dbReference type="Proteomes" id="UP001189813"/>
    </source>
</evidence>
<dbReference type="Proteomes" id="UP001189813">
    <property type="component" value="Unassembled WGS sequence"/>
</dbReference>
<sequence>MPRKTDTVYQEPITAALLKSRKHSDVGLSFPYGDSGWTVTSDDSVDTTTTPPVRYKSGFLANKQTGNPNVDAIANVIRSEVGNIDVFLRSQGEKPEEYTQEQLQELNGQLDNAVLDCARGFAEEGWSADDVKKYADKAWRADLGTTFFQKTFSNAVAYLPMSSAMLGVSFLLTPILGPLPTMLVGLGVGLYTAYKWSVHALNAAGKVDAEVNDEKQGRGRFWSVCPSKGLWQAIGKETLADLAFRTVPRGGAKAVGGGVKVGLQAAGAAPGFTALFGGLILPAVSAFIGPPTNGAMQVASKMLHGRNGERSAAPLFGIKLEKKKDDSGKTKAIIYVDHDARKRNVGRLAKSSGRRFFSMAKKMRREYRRSFGDAYRAEKKAGMKGKWREWIFGSNVLPGGTLGDVVSLASDAIGGIASNAVGTFGNVATSLATGPGNVLTRKEVADRYKERVNKSKRIKASKKVAKQAPAATVNTPRDATVTAHPEHGLSPSPVRIVADRPISRPDHQELGARPSPAMRRLQAIAAASISDAAPTQRHVPAVYPNVPLAPPHLVSPSTEHVVESQTVIPRPAVQSASDPATNPSAVAATVASPSIVETGWRTPVDPQDRLPSNSSLGALPISTPREVPAQWIEPENQISASQPAASTVRSRHAFEVSVANGVEQAVTAPTATNNAELAQNNVAPAAVSAASQETARENRDAFPSPRALEARARAENKSDLNASVSNHGEESHAVDTTTSDTAGNDALPKLRPDERTGNSIARRPRCESQGRAHNGAPASVTSHTTVQSTPPNTPRGEHRIAMPVAAGISLSMN</sequence>
<gene>
    <name evidence="2" type="ORF">LMG19083_04689</name>
</gene>
<evidence type="ECO:0008006" key="4">
    <source>
        <dbReference type="Google" id="ProtNLM"/>
    </source>
</evidence>
<feature type="region of interest" description="Disordered" evidence="1">
    <location>
        <begin position="597"/>
        <end position="621"/>
    </location>
</feature>
<reference evidence="2 3" key="1">
    <citation type="submission" date="2023-07" db="EMBL/GenBank/DDBJ databases">
        <authorList>
            <person name="Peeters C."/>
        </authorList>
    </citation>
    <scope>NUCLEOTIDE SEQUENCE [LARGE SCALE GENOMIC DNA]</scope>
    <source>
        <strain evidence="2 3">LMG 19083</strain>
    </source>
</reference>
<organism evidence="2 3">
    <name type="scientific">Ralstonia psammae</name>
    <dbReference type="NCBI Taxonomy" id="3058598"/>
    <lineage>
        <taxon>Bacteria</taxon>
        <taxon>Pseudomonadati</taxon>
        <taxon>Pseudomonadota</taxon>
        <taxon>Betaproteobacteria</taxon>
        <taxon>Burkholderiales</taxon>
        <taxon>Burkholderiaceae</taxon>
        <taxon>Ralstonia</taxon>
    </lineage>
</organism>
<dbReference type="EMBL" id="CATZBU010000019">
    <property type="protein sequence ID" value="CAJ0808331.1"/>
    <property type="molecule type" value="Genomic_DNA"/>
</dbReference>
<protein>
    <recommendedName>
        <fullName evidence="4">Transmembrane protein</fullName>
    </recommendedName>
</protein>
<accession>A0ABM9JYA3</accession>